<sequence>MSCPFRNFWGGSNTINLNSPSEPSPYGCNFSNLPLDKNLRSPPGSGGLNFTIKTNCLLKSDEEQINVQLNVNKKEIIDYQKEQFLTIPLRNIPLFITIVDLKNLLSSVDCIQLKNKDLNWNILKFYKINSGHHQQHKNYLLESNTTSTSTTSTLQCPYQSEVVLLDPVITNLNEILEYMDESTQISEIIKENDLIYLLL</sequence>
<dbReference type="EMBL" id="LODT01000037">
    <property type="protein sequence ID" value="KYQ90156.1"/>
    <property type="molecule type" value="Genomic_DNA"/>
</dbReference>
<organism evidence="1 2">
    <name type="scientific">Tieghemostelium lacteum</name>
    <name type="common">Slime mold</name>
    <name type="synonym">Dictyostelium lacteum</name>
    <dbReference type="NCBI Taxonomy" id="361077"/>
    <lineage>
        <taxon>Eukaryota</taxon>
        <taxon>Amoebozoa</taxon>
        <taxon>Evosea</taxon>
        <taxon>Eumycetozoa</taxon>
        <taxon>Dictyostelia</taxon>
        <taxon>Dictyosteliales</taxon>
        <taxon>Raperosteliaceae</taxon>
        <taxon>Tieghemostelium</taxon>
    </lineage>
</organism>
<proteinExistence type="predicted"/>
<dbReference type="InParanoid" id="A0A151Z858"/>
<evidence type="ECO:0000313" key="1">
    <source>
        <dbReference type="EMBL" id="KYQ90156.1"/>
    </source>
</evidence>
<name>A0A151Z858_TIELA</name>
<reference evidence="1 2" key="1">
    <citation type="submission" date="2015-12" db="EMBL/GenBank/DDBJ databases">
        <title>Dictyostelia acquired genes for synthesis and detection of signals that induce cell-type specialization by lateral gene transfer from prokaryotes.</title>
        <authorList>
            <person name="Gloeckner G."/>
            <person name="Schaap P."/>
        </authorList>
    </citation>
    <scope>NUCLEOTIDE SEQUENCE [LARGE SCALE GENOMIC DNA]</scope>
    <source>
        <strain evidence="1 2">TK</strain>
    </source>
</reference>
<keyword evidence="2" id="KW-1185">Reference proteome</keyword>
<dbReference type="AlphaFoldDB" id="A0A151Z858"/>
<comment type="caution">
    <text evidence="1">The sequence shown here is derived from an EMBL/GenBank/DDBJ whole genome shotgun (WGS) entry which is preliminary data.</text>
</comment>
<accession>A0A151Z858</accession>
<protein>
    <submittedName>
        <fullName evidence="1">Uncharacterized protein</fullName>
    </submittedName>
</protein>
<gene>
    <name evidence="1" type="ORF">DLAC_08747</name>
</gene>
<evidence type="ECO:0000313" key="2">
    <source>
        <dbReference type="Proteomes" id="UP000076078"/>
    </source>
</evidence>
<dbReference type="Proteomes" id="UP000076078">
    <property type="component" value="Unassembled WGS sequence"/>
</dbReference>